<name>A0A7Z0VLN4_9GAMM</name>
<comment type="caution">
    <text evidence="1">The sequence shown here is derived from an EMBL/GenBank/DDBJ whole genome shotgun (WGS) entry which is preliminary data.</text>
</comment>
<accession>A0A7Z0VLN4</accession>
<dbReference type="EMBL" id="MARB01000010">
    <property type="protein sequence ID" value="ODJ87635.1"/>
    <property type="molecule type" value="Genomic_DNA"/>
</dbReference>
<dbReference type="OrthoDB" id="1818119at2"/>
<reference evidence="1 2" key="1">
    <citation type="submission" date="2016-06" db="EMBL/GenBank/DDBJ databases">
        <title>Genome sequence of endosymbiont of Candidatus Endolucinida thiodiazotropha.</title>
        <authorList>
            <person name="Poehlein A."/>
            <person name="Koenig S."/>
            <person name="Heiden S.E."/>
            <person name="Thuermer A."/>
            <person name="Voget S."/>
            <person name="Daniel R."/>
            <person name="Markert S."/>
            <person name="Gros O."/>
            <person name="Schweder T."/>
        </authorList>
    </citation>
    <scope>NUCLEOTIDE SEQUENCE [LARGE SCALE GENOMIC DNA]</scope>
    <source>
        <strain evidence="1 2">COS</strain>
    </source>
</reference>
<dbReference type="Proteomes" id="UP000094769">
    <property type="component" value="Unassembled WGS sequence"/>
</dbReference>
<proteinExistence type="predicted"/>
<dbReference type="AlphaFoldDB" id="A0A7Z0VLN4"/>
<evidence type="ECO:0000313" key="1">
    <source>
        <dbReference type="EMBL" id="ODJ87635.1"/>
    </source>
</evidence>
<dbReference type="RefSeq" id="WP_069124656.1">
    <property type="nucleotide sequence ID" value="NZ_MARB01000010.1"/>
</dbReference>
<evidence type="ECO:0000313" key="2">
    <source>
        <dbReference type="Proteomes" id="UP000094769"/>
    </source>
</evidence>
<sequence length="240" mass="27623">MRITVLLIIILLSFYGCSTGENEPSKKMIIDSLEDILPGYIKIKDIHIEISKNIRSRVEPLIRSRFSADAILESDFVHRDKYKDKYGENFKIYGISKSDYNLNKWQIGFEKIQIEQKFYGSPLYTESLMGGWEGVYVCGGEERGLKLRIYSTENKKVEALFNFYPLTKESKFKVGSFMMKGSVYNWGGFKFTAEKWIERPKNYHTLDLKGQIDSSGSKLIGTIPFQNNCSTFELTKTMGG</sequence>
<gene>
    <name evidence="1" type="ORF">CODIS_20500</name>
</gene>
<evidence type="ECO:0008006" key="3">
    <source>
        <dbReference type="Google" id="ProtNLM"/>
    </source>
</evidence>
<protein>
    <recommendedName>
        <fullName evidence="3">Lipoprotein</fullName>
    </recommendedName>
</protein>
<organism evidence="1 2">
    <name type="scientific">Candidatus Thiodiazotropha endolucinida</name>
    <dbReference type="NCBI Taxonomy" id="1655433"/>
    <lineage>
        <taxon>Bacteria</taxon>
        <taxon>Pseudomonadati</taxon>
        <taxon>Pseudomonadota</taxon>
        <taxon>Gammaproteobacteria</taxon>
        <taxon>Chromatiales</taxon>
        <taxon>Sedimenticolaceae</taxon>
        <taxon>Candidatus Thiodiazotropha</taxon>
    </lineage>
</organism>
<keyword evidence="2" id="KW-1185">Reference proteome</keyword>
<dbReference type="PROSITE" id="PS51257">
    <property type="entry name" value="PROKAR_LIPOPROTEIN"/>
    <property type="match status" value="1"/>
</dbReference>